<dbReference type="InterPro" id="IPR006530">
    <property type="entry name" value="YD"/>
</dbReference>
<dbReference type="Gene3D" id="2.180.10.10">
    <property type="entry name" value="RHS repeat-associated core"/>
    <property type="match status" value="3"/>
</dbReference>
<proteinExistence type="predicted"/>
<dbReference type="STRING" id="946333.A4W93_08865"/>
<dbReference type="Pfam" id="PF07591">
    <property type="entry name" value="PT-HINT"/>
    <property type="match status" value="1"/>
</dbReference>
<dbReference type="EMBL" id="CP015118">
    <property type="protein sequence ID" value="ARN20016.1"/>
    <property type="molecule type" value="Genomic_DNA"/>
</dbReference>
<gene>
    <name evidence="4" type="ORF">A4W93_08865</name>
</gene>
<dbReference type="Gene3D" id="2.170.16.10">
    <property type="entry name" value="Hedgehog/Intein (Hint) domain"/>
    <property type="match status" value="1"/>
</dbReference>
<dbReference type="Pfam" id="PF05593">
    <property type="entry name" value="RHS_repeat"/>
    <property type="match status" value="4"/>
</dbReference>
<feature type="domain" description="Hint" evidence="3">
    <location>
        <begin position="1417"/>
        <end position="1521"/>
    </location>
</feature>
<keyword evidence="1" id="KW-0677">Repeat</keyword>
<name>A0A1W6L736_9BURK</name>
<dbReference type="SMART" id="SM00306">
    <property type="entry name" value="HintN"/>
    <property type="match status" value="1"/>
</dbReference>
<dbReference type="Pfam" id="PF03527">
    <property type="entry name" value="RHS"/>
    <property type="match status" value="1"/>
</dbReference>
<reference evidence="4 5" key="1">
    <citation type="submission" date="2016-04" db="EMBL/GenBank/DDBJ databases">
        <title>Complete genome sequence of natural rubber-degrading, novel Gram-negative bacterium, Rhizobacter gummiphilus strain NS21.</title>
        <authorList>
            <person name="Tabata M."/>
            <person name="Kasai D."/>
            <person name="Fukuda M."/>
        </authorList>
    </citation>
    <scope>NUCLEOTIDE SEQUENCE [LARGE SCALE GENOMIC DNA]</scope>
    <source>
        <strain evidence="4 5">NS21</strain>
    </source>
</reference>
<dbReference type="SUPFAM" id="SSF51294">
    <property type="entry name" value="Hedgehog/intein (Hint) domain"/>
    <property type="match status" value="1"/>
</dbReference>
<protein>
    <recommendedName>
        <fullName evidence="3">Hint domain-containing protein</fullName>
    </recommendedName>
</protein>
<evidence type="ECO:0000259" key="3">
    <source>
        <dbReference type="SMART" id="SM00306"/>
    </source>
</evidence>
<dbReference type="PRINTS" id="PR00394">
    <property type="entry name" value="RHSPROTEIN"/>
</dbReference>
<dbReference type="PANTHER" id="PTHR32305:SF15">
    <property type="entry name" value="PROTEIN RHSA-RELATED"/>
    <property type="match status" value="1"/>
</dbReference>
<evidence type="ECO:0000313" key="5">
    <source>
        <dbReference type="Proteomes" id="UP000193427"/>
    </source>
</evidence>
<feature type="region of interest" description="Disordered" evidence="2">
    <location>
        <begin position="1633"/>
        <end position="1670"/>
    </location>
</feature>
<dbReference type="InterPro" id="IPR050708">
    <property type="entry name" value="T6SS_VgrG/RHS"/>
</dbReference>
<dbReference type="PANTHER" id="PTHR32305">
    <property type="match status" value="1"/>
</dbReference>
<dbReference type="InterPro" id="IPR022385">
    <property type="entry name" value="Rhs_assc_core"/>
</dbReference>
<organism evidence="4 5">
    <name type="scientific">Piscinibacter gummiphilus</name>
    <dbReference type="NCBI Taxonomy" id="946333"/>
    <lineage>
        <taxon>Bacteria</taxon>
        <taxon>Pseudomonadati</taxon>
        <taxon>Pseudomonadota</taxon>
        <taxon>Betaproteobacteria</taxon>
        <taxon>Burkholderiales</taxon>
        <taxon>Sphaerotilaceae</taxon>
        <taxon>Piscinibacter</taxon>
    </lineage>
</organism>
<dbReference type="InterPro" id="IPR003587">
    <property type="entry name" value="Hint_dom_N"/>
</dbReference>
<keyword evidence="5" id="KW-1185">Reference proteome</keyword>
<evidence type="ECO:0000256" key="2">
    <source>
        <dbReference type="SAM" id="MobiDB-lite"/>
    </source>
</evidence>
<dbReference type="InterPro" id="IPR036844">
    <property type="entry name" value="Hint_dom_sf"/>
</dbReference>
<dbReference type="KEGG" id="rgu:A4W93_08865"/>
<dbReference type="CDD" id="cd00081">
    <property type="entry name" value="Hint"/>
    <property type="match status" value="1"/>
</dbReference>
<accession>A0A1W6L736</accession>
<feature type="region of interest" description="Disordered" evidence="2">
    <location>
        <begin position="72"/>
        <end position="111"/>
    </location>
</feature>
<dbReference type="InterPro" id="IPR001826">
    <property type="entry name" value="RHS"/>
</dbReference>
<dbReference type="NCBIfam" id="TIGR03696">
    <property type="entry name" value="Rhs_assc_core"/>
    <property type="match status" value="1"/>
</dbReference>
<evidence type="ECO:0000313" key="4">
    <source>
        <dbReference type="EMBL" id="ARN20016.1"/>
    </source>
</evidence>
<dbReference type="InterPro" id="IPR056823">
    <property type="entry name" value="TEN-like_YD-shell"/>
</dbReference>
<dbReference type="InterPro" id="IPR031325">
    <property type="entry name" value="RHS_repeat"/>
</dbReference>
<evidence type="ECO:0000256" key="1">
    <source>
        <dbReference type="ARBA" id="ARBA00022737"/>
    </source>
</evidence>
<sequence length="1670" mass="184579">MAMLALVAATHAAESNNGLQVTLPNGYANVEVIDLVVYTPVGDVQWRRVWDGREWKFNPQWESLSQSWKNLTGNQTADTTAPTQTPSPTSPTSPTAPTVSASVDSPPPKESSCWVWVDEDWEPSTGTVVVGGETQVVAGPLLPARSTPFNRLMGEEGGGAEYAQPQRVSVDYATLCMGSSMATSQGVPDLEGIRRVNELYLGESGRYAFDNRSILEKKAVTQVPAIASSDVYARMARGETFSERQNNDKGYRWTDRGGSWVQYNTQGQVVAWGDRNGNTVWLVRDAQGLVRGALDTAGRPLYSLHYTGDRLTEVRDYPNPSNTLDMPQRSVSYAYDDKNRLSTVTNALGHVVRYHYDQGNNIVGIEDAEGRTESLKYAGGVVKQRTTPDGAVTDYLFEFDDVNKQFFSKISGPETAAGRYVEEHVHNRVGKMVRRTVNGRVDAEVRHDTGSRAETYVNARGFATTIRRDEFDQAVETVYPDGGRDRREYSAANLRLLRKVDPNGAVSEFSYDDKGNIARWVQGAGTPVSVTTRYETDAAGQVVKVIREGRTESNGTVTPDAELRLEYDIHGNLSKAIDPEGGVHGYVHDRGGYVRQYTDPLGRVVNYDVDKHGNLTRYTNALQSSIVVTTDKVGNLVRFRDSRGKDTTFTYDGMDRELSETDPSGATYTTAYDGYGATVHESDPDGRGQRLEYDAFQRLVRTMDAAKHTTTYGYQHDEALGTDRPSSLTLPARTQYPTFSELVRFDERERPTSRTFLNPTSTGVEGLVTSTKYDRNGNVTETTDAQGKTTFRAYDALGRPTSITNSLGKRLEFTWDTRSNLIAFKDFEGKVSSYTYDRANRMLTERSPLGQTKTYAYDAKGNRRSVTDPSGARVEYTYDAGDLPVRTDVFAAGASSPAFSYTFEHDLNGELVGWSDGTRSARLRLDDMGRLLSQSIDYGGTTLSHGYTYTPAGKVRTVTYPSGNEVTLGFNAADRLETMELPGEGTIAVTSWNWLAPVTTVLPGGVTRETSTDGLLRPTSMRVKGSGQQTLFDLASKHSRVDQVLSKTLTDMTTSGASRTEVNEYAYDDEGRLVQHVKDTGGLSGRQTETIGFDAADNRILHSAVSGTWVYDDDNRLLQRGDVRYEYNADGYLSQIRTGTSGTPASIQRFRYDALGRLVQVRDGADQPIAEYAYDPFDNRLVKDVFRRNGAALATPERTLYVHGEEGLLAEADGTGAVRAEYGWDPNSDWQTNPVFIRTRGTGDAADTFRYAYFHNDHIGTPLRATDKAGVVVWRADYTSDGVATLAAENQIESNLRFPGQYHDAETGLHYNLRRYYDPKAARYITPDPLGIDGSFNLYGYAGADPINQTDPTGEIVPAVVAVWRAIVILERVVTFVEVIRSGCVDWVDLIPMAKMLKRVKWVQKLMRRCNSCLCGKNSFTADTLVHVQGPDGKPATKAIADIRVGDLVLAKSEWKAEGQNIDYQAVADVFVTPDQRRTLVRITFEGGATLTATDGHPFRTEAGWRDAILLAPGDRVLLSDDIGGAPRVATVKAASSFEERVTTYNLEVANSHTFYVGEDAALVHNGHGSYTIHFPDGTRYHGKGDRERAKRSARRVGRATGNFCDKDMDKYTDWIDYTDAASDEEAHRQEFDRINKDGGPSHPKRTGAPGKPNNWNKIWPPGHAGGRRH</sequence>
<dbReference type="NCBIfam" id="TIGR01643">
    <property type="entry name" value="YD_repeat_2x"/>
    <property type="match status" value="7"/>
</dbReference>
<dbReference type="Proteomes" id="UP000193427">
    <property type="component" value="Chromosome"/>
</dbReference>
<feature type="compositionally biased region" description="Low complexity" evidence="2">
    <location>
        <begin position="76"/>
        <end position="102"/>
    </location>
</feature>
<dbReference type="Pfam" id="PF25023">
    <property type="entry name" value="TEN_YD-shell"/>
    <property type="match status" value="1"/>
</dbReference>